<dbReference type="PROSITE" id="PS50943">
    <property type="entry name" value="HTH_CROC1"/>
    <property type="match status" value="1"/>
</dbReference>
<dbReference type="SUPFAM" id="SSF47413">
    <property type="entry name" value="lambda repressor-like DNA-binding domains"/>
    <property type="match status" value="1"/>
</dbReference>
<dbReference type="EMBL" id="FNKE01000002">
    <property type="protein sequence ID" value="SDQ44282.1"/>
    <property type="molecule type" value="Genomic_DNA"/>
</dbReference>
<dbReference type="NCBIfam" id="TIGR01716">
    <property type="entry name" value="RGG_Cterm"/>
    <property type="match status" value="1"/>
</dbReference>
<dbReference type="InterPro" id="IPR001387">
    <property type="entry name" value="Cro/C1-type_HTH"/>
</dbReference>
<protein>
    <submittedName>
        <fullName evidence="2">Transcriptional activator, Rgg/GadR/MutR family, C-terminal domain-containing protein</fullName>
    </submittedName>
</protein>
<proteinExistence type="predicted"/>
<dbReference type="PANTHER" id="PTHR37038">
    <property type="entry name" value="TRANSCRIPTIONAL REGULATOR-RELATED"/>
    <property type="match status" value="1"/>
</dbReference>
<gene>
    <name evidence="2" type="ORF">SAMN05216392_1729</name>
</gene>
<dbReference type="Gene3D" id="1.25.40.10">
    <property type="entry name" value="Tetratricopeptide repeat domain"/>
    <property type="match status" value="1"/>
</dbReference>
<dbReference type="AlphaFoldDB" id="A0A1H1AX95"/>
<dbReference type="InterPro" id="IPR010057">
    <property type="entry name" value="Transcription_activator_Rgg_C"/>
</dbReference>
<evidence type="ECO:0000313" key="2">
    <source>
        <dbReference type="EMBL" id="SDQ44282.1"/>
    </source>
</evidence>
<accession>A0A1H1AX95</accession>
<dbReference type="OrthoDB" id="34624at2"/>
<dbReference type="InterPro" id="IPR011990">
    <property type="entry name" value="TPR-like_helical_dom_sf"/>
</dbReference>
<sequence length="286" mass="33893">MKDFGEVFKVIRKSKGIKIIDIADEQISKSQISRFERGESTITLFKLTHMLDKICVTVEEFMYIVRNYKLDNFREQLITIRKYYMDNDIDSLKRLFHFESLDKNSILNRLRAYSIKSILYNITKSQVYKLNQTECDEISNYLFQIDNWGFFEIALLGNTLRNLPVELSFLLTKEILSKKNIYVNIPENKKNIIQLSINTLIICTEKQRYNDSHYLKHAISILLAHDNFFYEKLVFNYAVALLDISENNLSDKKNIENTLLSMKIVDHNLHTIYKQHFDNFINNIKS</sequence>
<feature type="domain" description="HTH cro/C1-type" evidence="1">
    <location>
        <begin position="8"/>
        <end position="61"/>
    </location>
</feature>
<dbReference type="RefSeq" id="WP_074561261.1">
    <property type="nucleotide sequence ID" value="NZ_FNKE01000002.1"/>
</dbReference>
<dbReference type="InterPro" id="IPR053163">
    <property type="entry name" value="HTH-type_regulator_Rgg"/>
</dbReference>
<dbReference type="Proteomes" id="UP000182870">
    <property type="component" value="Unassembled WGS sequence"/>
</dbReference>
<dbReference type="GO" id="GO:0003677">
    <property type="term" value="F:DNA binding"/>
    <property type="evidence" value="ECO:0007669"/>
    <property type="project" value="InterPro"/>
</dbReference>
<name>A0A1H1AX95_STREI</name>
<dbReference type="CDD" id="cd00093">
    <property type="entry name" value="HTH_XRE"/>
    <property type="match status" value="1"/>
</dbReference>
<organism evidence="2 3">
    <name type="scientific">Streptococcus equinus</name>
    <name type="common">Streptococcus bovis</name>
    <dbReference type="NCBI Taxonomy" id="1335"/>
    <lineage>
        <taxon>Bacteria</taxon>
        <taxon>Bacillati</taxon>
        <taxon>Bacillota</taxon>
        <taxon>Bacilli</taxon>
        <taxon>Lactobacillales</taxon>
        <taxon>Streptococcaceae</taxon>
        <taxon>Streptococcus</taxon>
    </lineage>
</organism>
<dbReference type="Pfam" id="PF21259">
    <property type="entry name" value="Rgg_C"/>
    <property type="match status" value="1"/>
</dbReference>
<evidence type="ECO:0000259" key="1">
    <source>
        <dbReference type="PROSITE" id="PS50943"/>
    </source>
</evidence>
<dbReference type="PANTHER" id="PTHR37038:SF12">
    <property type="entry name" value="TRANSCRIPTIONAL REGULATOR"/>
    <property type="match status" value="1"/>
</dbReference>
<reference evidence="2 3" key="1">
    <citation type="submission" date="2016-10" db="EMBL/GenBank/DDBJ databases">
        <authorList>
            <person name="de Groot N.N."/>
        </authorList>
    </citation>
    <scope>NUCLEOTIDE SEQUENCE [LARGE SCALE GENOMIC DNA]</scope>
    <source>
        <strain evidence="2 3">Sb05</strain>
    </source>
</reference>
<evidence type="ECO:0000313" key="3">
    <source>
        <dbReference type="Proteomes" id="UP000182870"/>
    </source>
</evidence>
<dbReference type="InterPro" id="IPR010982">
    <property type="entry name" value="Lambda_DNA-bd_dom_sf"/>
</dbReference>